<dbReference type="EMBL" id="BGPR01039130">
    <property type="protein sequence ID" value="GBO15063.1"/>
    <property type="molecule type" value="Genomic_DNA"/>
</dbReference>
<proteinExistence type="predicted"/>
<reference evidence="2 3" key="1">
    <citation type="journal article" date="2019" name="Sci. Rep.">
        <title>Orb-weaving spider Araneus ventricosus genome elucidates the spidroin gene catalogue.</title>
        <authorList>
            <person name="Kono N."/>
            <person name="Nakamura H."/>
            <person name="Ohtoshi R."/>
            <person name="Moran D.A.P."/>
            <person name="Shinohara A."/>
            <person name="Yoshida Y."/>
            <person name="Fujiwara M."/>
            <person name="Mori M."/>
            <person name="Tomita M."/>
            <person name="Arakawa K."/>
        </authorList>
    </citation>
    <scope>NUCLEOTIDE SEQUENCE [LARGE SCALE GENOMIC DNA]</scope>
</reference>
<feature type="region of interest" description="Disordered" evidence="1">
    <location>
        <begin position="1"/>
        <end position="27"/>
    </location>
</feature>
<gene>
    <name evidence="2" type="ORF">AVEN_47910_1</name>
</gene>
<evidence type="ECO:0000313" key="2">
    <source>
        <dbReference type="EMBL" id="GBO15063.1"/>
    </source>
</evidence>
<sequence>MMALNVDNQSAIRLAPNPQHHRRSKHTDVRFHSIREKVEQGVLKLEYVPSSEQTADILTKPLTNTLFINLCDGLGLAKNLGSS</sequence>
<name>A0A4Y2UQR9_ARAVE</name>
<evidence type="ECO:0008006" key="4">
    <source>
        <dbReference type="Google" id="ProtNLM"/>
    </source>
</evidence>
<protein>
    <recommendedName>
        <fullName evidence="4">Copia protein</fullName>
    </recommendedName>
</protein>
<feature type="compositionally biased region" description="Polar residues" evidence="1">
    <location>
        <begin position="1"/>
        <end position="11"/>
    </location>
</feature>
<keyword evidence="3" id="KW-1185">Reference proteome</keyword>
<evidence type="ECO:0000256" key="1">
    <source>
        <dbReference type="SAM" id="MobiDB-lite"/>
    </source>
</evidence>
<dbReference type="OrthoDB" id="6436874at2759"/>
<dbReference type="CDD" id="cd09272">
    <property type="entry name" value="RNase_HI_RT_Ty1"/>
    <property type="match status" value="1"/>
</dbReference>
<dbReference type="Proteomes" id="UP000499080">
    <property type="component" value="Unassembled WGS sequence"/>
</dbReference>
<accession>A0A4Y2UQR9</accession>
<evidence type="ECO:0000313" key="3">
    <source>
        <dbReference type="Proteomes" id="UP000499080"/>
    </source>
</evidence>
<dbReference type="AlphaFoldDB" id="A0A4Y2UQR9"/>
<comment type="caution">
    <text evidence="2">The sequence shown here is derived from an EMBL/GenBank/DDBJ whole genome shotgun (WGS) entry which is preliminary data.</text>
</comment>
<organism evidence="2 3">
    <name type="scientific">Araneus ventricosus</name>
    <name type="common">Orbweaver spider</name>
    <name type="synonym">Epeira ventricosa</name>
    <dbReference type="NCBI Taxonomy" id="182803"/>
    <lineage>
        <taxon>Eukaryota</taxon>
        <taxon>Metazoa</taxon>
        <taxon>Ecdysozoa</taxon>
        <taxon>Arthropoda</taxon>
        <taxon>Chelicerata</taxon>
        <taxon>Arachnida</taxon>
        <taxon>Araneae</taxon>
        <taxon>Araneomorphae</taxon>
        <taxon>Entelegynae</taxon>
        <taxon>Araneoidea</taxon>
        <taxon>Araneidae</taxon>
        <taxon>Araneus</taxon>
    </lineage>
</organism>